<dbReference type="OrthoDB" id="9790035at2"/>
<dbReference type="Gene3D" id="3.50.50.60">
    <property type="entry name" value="FAD/NAD(P)-binding domain"/>
    <property type="match status" value="1"/>
</dbReference>
<dbReference type="InterPro" id="IPR036188">
    <property type="entry name" value="FAD/NAD-bd_sf"/>
</dbReference>
<sequence>MRRAIVMGGSFAGLLAARVLADHAEEVVILEPDGVAPDGLRRGAPHRHQLHALLSMGHTQLERWFPGISEELLLGGAHLGTGAAVRYYVDGVLKPRVPNSSMIGATRPFIEEHVRRRVFQLGNVTVEMARAHGLLLSGSRVRGVRMSGVEAPASAAHRELEAELVVDAMGRASRLNAWLLGNGWSPAPLERMKVDIGYATAYFQRGDELPDTVIAHASPGPATGYQQMLSEPGALVAVEGNRWSVVLVGYQDHRPGSDPEEFLRRMRRCVAPLREVAEQCEFDGDVETFRFRESQRRDFACLKHFPGGLVVVGDAVASVNPIYGQGLTLATLGASSLSAHLRSGASPQSPAWGYFRRVGVVVDAAWRLSAMGDLAQPHVTGPYPPGYRLIRWVSDRVVEASLTDPAVNKRFMDVVNMREHPRVLTSPQVLLRTARVLAKG</sequence>
<organism evidence="1 2">
    <name type="scientific">Streptomyces xinghaiensis</name>
    <dbReference type="NCBI Taxonomy" id="1038928"/>
    <lineage>
        <taxon>Bacteria</taxon>
        <taxon>Bacillati</taxon>
        <taxon>Actinomycetota</taxon>
        <taxon>Actinomycetes</taxon>
        <taxon>Kitasatosporales</taxon>
        <taxon>Streptomycetaceae</taxon>
        <taxon>Streptomyces</taxon>
    </lineage>
</organism>
<comment type="caution">
    <text evidence="1">The sequence shown here is derived from an EMBL/GenBank/DDBJ whole genome shotgun (WGS) entry which is preliminary data.</text>
</comment>
<protein>
    <recommendedName>
        <fullName evidence="3">FAD-dependent oxidoreductase</fullName>
    </recommendedName>
</protein>
<evidence type="ECO:0008006" key="3">
    <source>
        <dbReference type="Google" id="ProtNLM"/>
    </source>
</evidence>
<accession>A0A3R7H6V1</accession>
<reference evidence="1 2" key="1">
    <citation type="journal article" date="2014" name="Genome Announc.">
        <title>Draft Genome Sequence of Streptomyces fradiae ATCC 19609, a Strain Highly Sensitive to Antibiotics.</title>
        <authorList>
            <person name="Bekker O.B."/>
            <person name="Klimina K.M."/>
            <person name="Vatlin A.A."/>
            <person name="Zakharevich N.V."/>
            <person name="Kasianov A.S."/>
            <person name="Danilenko V.N."/>
        </authorList>
    </citation>
    <scope>NUCLEOTIDE SEQUENCE [LARGE SCALE GENOMIC DNA]</scope>
    <source>
        <strain evidence="1 2">ATCC 19609</strain>
    </source>
</reference>
<keyword evidence="2" id="KW-1185">Reference proteome</keyword>
<dbReference type="PANTHER" id="PTHR43422">
    <property type="entry name" value="THIAMINE THIAZOLE SYNTHASE"/>
    <property type="match status" value="1"/>
</dbReference>
<dbReference type="EMBL" id="JNAD02000020">
    <property type="protein sequence ID" value="RKM90979.1"/>
    <property type="molecule type" value="Genomic_DNA"/>
</dbReference>
<dbReference type="Proteomes" id="UP000028058">
    <property type="component" value="Unassembled WGS sequence"/>
</dbReference>
<proteinExistence type="predicted"/>
<dbReference type="AlphaFoldDB" id="A0A3R7H6V1"/>
<dbReference type="SUPFAM" id="SSF51905">
    <property type="entry name" value="FAD/NAD(P)-binding domain"/>
    <property type="match status" value="1"/>
</dbReference>
<gene>
    <name evidence="1" type="ORF">SFRA_030615</name>
</gene>
<dbReference type="PANTHER" id="PTHR43422:SF3">
    <property type="entry name" value="THIAMINE THIAZOLE SYNTHASE"/>
    <property type="match status" value="1"/>
</dbReference>
<evidence type="ECO:0000313" key="1">
    <source>
        <dbReference type="EMBL" id="RKM90979.1"/>
    </source>
</evidence>
<name>A0A3R7H6V1_9ACTN</name>
<evidence type="ECO:0000313" key="2">
    <source>
        <dbReference type="Proteomes" id="UP000028058"/>
    </source>
</evidence>